<protein>
    <submittedName>
        <fullName evidence="1">Uncharacterized protein</fullName>
    </submittedName>
</protein>
<sequence>MGTWWSAPLPAAETLDSIEATGTDGEMLLSRVLVHNSRMMVDLNPILATGIAHTTVTGTFATTRRTLPAWTSVHVLVRHKGSMHVIVASADAIELCALPEHIARLGYGPKNKWAVRRLGAVPAQQMEALRAFVADLAVHSPLLWRDAAVLPASSTAVLSRAIALLRRSVATITPVEEDILRYAFCHQDAECLGWLYVEDLPKLAETIEAAGIFHPDVPWVDCVRALLPLDGDSPRFTAADLVAAARQVPRRHFSAEHDVGLYLSAAVAASVYEHAQLLAPEQQLATGVPRPLVPVAFAALWAAAPSGSALHRVHSDEALTWLQPELWRDEVPLRPPL</sequence>
<dbReference type="OrthoDB" id="66410at2759"/>
<comment type="caution">
    <text evidence="1">The sequence shown here is derived from an EMBL/GenBank/DDBJ whole genome shotgun (WGS) entry which is preliminary data.</text>
</comment>
<gene>
    <name evidence="1" type="ORF">ACHHYP_16819</name>
</gene>
<dbReference type="AlphaFoldDB" id="A0A1V9Y5S1"/>
<evidence type="ECO:0000313" key="1">
    <source>
        <dbReference type="EMBL" id="OQR81047.1"/>
    </source>
</evidence>
<evidence type="ECO:0000313" key="2">
    <source>
        <dbReference type="Proteomes" id="UP000243579"/>
    </source>
</evidence>
<organism evidence="1 2">
    <name type="scientific">Achlya hypogyna</name>
    <name type="common">Oomycete</name>
    <name type="synonym">Protoachlya hypogyna</name>
    <dbReference type="NCBI Taxonomy" id="1202772"/>
    <lineage>
        <taxon>Eukaryota</taxon>
        <taxon>Sar</taxon>
        <taxon>Stramenopiles</taxon>
        <taxon>Oomycota</taxon>
        <taxon>Saprolegniomycetes</taxon>
        <taxon>Saprolegniales</taxon>
        <taxon>Achlyaceae</taxon>
        <taxon>Achlya</taxon>
    </lineage>
</organism>
<keyword evidence="2" id="KW-1185">Reference proteome</keyword>
<name>A0A1V9Y5S1_ACHHY</name>
<proteinExistence type="predicted"/>
<dbReference type="EMBL" id="JNBR01002841">
    <property type="protein sequence ID" value="OQR81047.1"/>
    <property type="molecule type" value="Genomic_DNA"/>
</dbReference>
<dbReference type="Proteomes" id="UP000243579">
    <property type="component" value="Unassembled WGS sequence"/>
</dbReference>
<accession>A0A1V9Y5S1</accession>
<reference evidence="1 2" key="1">
    <citation type="journal article" date="2014" name="Genome Biol. Evol.">
        <title>The secreted proteins of Achlya hypogyna and Thraustotheca clavata identify the ancestral oomycete secretome and reveal gene acquisitions by horizontal gene transfer.</title>
        <authorList>
            <person name="Misner I."/>
            <person name="Blouin N."/>
            <person name="Leonard G."/>
            <person name="Richards T.A."/>
            <person name="Lane C.E."/>
        </authorList>
    </citation>
    <scope>NUCLEOTIDE SEQUENCE [LARGE SCALE GENOMIC DNA]</scope>
    <source>
        <strain evidence="1 2">ATCC 48635</strain>
    </source>
</reference>